<evidence type="ECO:0000313" key="2">
    <source>
        <dbReference type="Proteomes" id="UP000694387"/>
    </source>
</evidence>
<accession>A0A8C4KX47</accession>
<keyword evidence="2" id="KW-1185">Reference proteome</keyword>
<reference evidence="1" key="2">
    <citation type="submission" date="2025-08" db="UniProtKB">
        <authorList>
            <consortium name="Ensembl"/>
        </authorList>
    </citation>
    <scope>IDENTIFICATION</scope>
</reference>
<proteinExistence type="predicted"/>
<organism evidence="1 2">
    <name type="scientific">Equus asinus</name>
    <name type="common">Donkey</name>
    <name type="synonym">Equus africanus asinus</name>
    <dbReference type="NCBI Taxonomy" id="9793"/>
    <lineage>
        <taxon>Eukaryota</taxon>
        <taxon>Metazoa</taxon>
        <taxon>Chordata</taxon>
        <taxon>Craniata</taxon>
        <taxon>Vertebrata</taxon>
        <taxon>Euteleostomi</taxon>
        <taxon>Mammalia</taxon>
        <taxon>Eutheria</taxon>
        <taxon>Laurasiatheria</taxon>
        <taxon>Perissodactyla</taxon>
        <taxon>Equidae</taxon>
        <taxon>Equus</taxon>
    </lineage>
</organism>
<reference evidence="1 2" key="1">
    <citation type="journal article" date="2020" name="Nat. Commun.">
        <title>Donkey genomes provide new insights into domestication and selection for coat color.</title>
        <authorList>
            <person name="Wang"/>
            <person name="C."/>
            <person name="Li"/>
            <person name="H."/>
            <person name="Guo"/>
            <person name="Y."/>
            <person name="Huang"/>
            <person name="J."/>
            <person name="Sun"/>
            <person name="Y."/>
            <person name="Min"/>
            <person name="J."/>
            <person name="Wang"/>
            <person name="J."/>
            <person name="Fang"/>
            <person name="X."/>
            <person name="Zhao"/>
            <person name="Z."/>
            <person name="Wang"/>
            <person name="S."/>
            <person name="Zhang"/>
            <person name="Y."/>
            <person name="Liu"/>
            <person name="Q."/>
            <person name="Jiang"/>
            <person name="Q."/>
            <person name="Wang"/>
            <person name="X."/>
            <person name="Guo"/>
            <person name="Y."/>
            <person name="Yang"/>
            <person name="C."/>
            <person name="Wang"/>
            <person name="Y."/>
            <person name="Tian"/>
            <person name="F."/>
            <person name="Zhuang"/>
            <person name="G."/>
            <person name="Fan"/>
            <person name="Y."/>
            <person name="Gao"/>
            <person name="Q."/>
            <person name="Li"/>
            <person name="Y."/>
            <person name="Ju"/>
            <person name="Z."/>
            <person name="Li"/>
            <person name="J."/>
            <person name="Li"/>
            <person name="R."/>
            <person name="Hou"/>
            <person name="M."/>
            <person name="Yang"/>
            <person name="G."/>
            <person name="Liu"/>
            <person name="G."/>
            <person name="Liu"/>
            <person name="W."/>
            <person name="Guo"/>
            <person name="J."/>
            <person name="Pan"/>
            <person name="S."/>
            <person name="Fan"/>
            <person name="G."/>
            <person name="Zhang"/>
            <person name="W."/>
            <person name="Zhang"/>
            <person name="R."/>
            <person name="Yu"/>
            <person name="J."/>
            <person name="Zhang"/>
            <person name="X."/>
            <person name="Yin"/>
            <person name="Q."/>
            <person name="Ji"/>
            <person name="C."/>
            <person name="Jin"/>
            <person name="Y."/>
            <person name="Yue"/>
            <person name="G."/>
            <person name="Liu"/>
            <person name="M."/>
            <person name="Xu"/>
            <person name="J."/>
            <person name="Liu"/>
            <person name="S."/>
            <person name="Jordana"/>
            <person name="J."/>
            <person name="Noce"/>
            <person name="A."/>
            <person name="Amills"/>
            <person name="M."/>
            <person name="Wu"/>
            <person name="D.D."/>
            <person name="Li"/>
            <person name="S."/>
            <person name="Zhou"/>
            <person name="X. and Zhong"/>
            <person name="J."/>
        </authorList>
    </citation>
    <scope>NUCLEOTIDE SEQUENCE [LARGE SCALE GENOMIC DNA]</scope>
</reference>
<sequence>MQINVVCGLQGKKLSSDIWYKLLTRIICASFVKPAFKCWTASKSVSFHLCHTLRNLNNCCLHTIFVRAEYK</sequence>
<dbReference type="Ensembl" id="ENSEAST00005002595.2">
    <property type="protein sequence ID" value="ENSEASP00005002354.1"/>
    <property type="gene ID" value="ENSEASG00005001842.2"/>
</dbReference>
<dbReference type="Proteomes" id="UP000694387">
    <property type="component" value="Chromosome 15"/>
</dbReference>
<name>A0A8C4KX47_EQUAS</name>
<evidence type="ECO:0000313" key="1">
    <source>
        <dbReference type="Ensembl" id="ENSEASP00005002354.1"/>
    </source>
</evidence>
<protein>
    <submittedName>
        <fullName evidence="1">Uncharacterized protein</fullName>
    </submittedName>
</protein>
<dbReference type="AlphaFoldDB" id="A0A8C4KX47"/>
<reference evidence="1" key="3">
    <citation type="submission" date="2025-09" db="UniProtKB">
        <authorList>
            <consortium name="Ensembl"/>
        </authorList>
    </citation>
    <scope>IDENTIFICATION</scope>
</reference>